<dbReference type="Pfam" id="PF02080">
    <property type="entry name" value="TrkA_C"/>
    <property type="match status" value="1"/>
</dbReference>
<evidence type="ECO:0000256" key="3">
    <source>
        <dbReference type="ARBA" id="ARBA00023163"/>
    </source>
</evidence>
<dbReference type="EMBL" id="JAUSTO010000003">
    <property type="protein sequence ID" value="MDQ0152076.1"/>
    <property type="molecule type" value="Genomic_DNA"/>
</dbReference>
<keyword evidence="2" id="KW-0238">DNA-binding</keyword>
<gene>
    <name evidence="6" type="ORF">J2S20_000758</name>
</gene>
<dbReference type="InterPro" id="IPR050679">
    <property type="entry name" value="Bact_HTH_transcr_reg"/>
</dbReference>
<evidence type="ECO:0000259" key="5">
    <source>
        <dbReference type="PROSITE" id="PS51202"/>
    </source>
</evidence>
<sequence length="218" mass="24362">MKTKDTSVRYESKYQQIAVEIAQRIVDGRYQPGERLNARSTLAGNFNVSPETARKAVNILEDLNIMEARHGSGSYVSSVEKAAAFLNRYNSVHTIQETREELLGSIARQREELEHFSSLLDKLVVQTNRAHNVAALVPYELPIPETCDKIGKTIGEMNLWHMTGATVVAIQRKGETIVSPGPYVTFRKDDILYFVGGEAAKQRMISYLFESSGDAPEP</sequence>
<keyword evidence="1" id="KW-0805">Transcription regulation</keyword>
<dbReference type="InterPro" id="IPR006037">
    <property type="entry name" value="RCK_C"/>
</dbReference>
<dbReference type="InterPro" id="IPR036390">
    <property type="entry name" value="WH_DNA-bd_sf"/>
</dbReference>
<comment type="caution">
    <text evidence="6">The sequence shown here is derived from an EMBL/GenBank/DDBJ whole genome shotgun (WGS) entry which is preliminary data.</text>
</comment>
<dbReference type="PANTHER" id="PTHR44846:SF17">
    <property type="entry name" value="GNTR-FAMILY TRANSCRIPTIONAL REGULATOR"/>
    <property type="match status" value="1"/>
</dbReference>
<dbReference type="InterPro" id="IPR036388">
    <property type="entry name" value="WH-like_DNA-bd_sf"/>
</dbReference>
<dbReference type="Proteomes" id="UP001241537">
    <property type="component" value="Unassembled WGS sequence"/>
</dbReference>
<dbReference type="InterPro" id="IPR036721">
    <property type="entry name" value="RCK_C_sf"/>
</dbReference>
<dbReference type="PANTHER" id="PTHR44846">
    <property type="entry name" value="MANNOSYL-D-GLYCERATE TRANSPORT/METABOLISM SYSTEM REPRESSOR MNGR-RELATED"/>
    <property type="match status" value="1"/>
</dbReference>
<dbReference type="SUPFAM" id="SSF46785">
    <property type="entry name" value="Winged helix' DNA-binding domain"/>
    <property type="match status" value="1"/>
</dbReference>
<dbReference type="PROSITE" id="PS50949">
    <property type="entry name" value="HTH_GNTR"/>
    <property type="match status" value="1"/>
</dbReference>
<accession>A0AAE3V9B1</accession>
<keyword evidence="7" id="KW-1185">Reference proteome</keyword>
<dbReference type="AlphaFoldDB" id="A0AAE3V9B1"/>
<dbReference type="CDD" id="cd07377">
    <property type="entry name" value="WHTH_GntR"/>
    <property type="match status" value="1"/>
</dbReference>
<dbReference type="GO" id="GO:0006813">
    <property type="term" value="P:potassium ion transport"/>
    <property type="evidence" value="ECO:0007669"/>
    <property type="project" value="InterPro"/>
</dbReference>
<dbReference type="GO" id="GO:0003700">
    <property type="term" value="F:DNA-binding transcription factor activity"/>
    <property type="evidence" value="ECO:0007669"/>
    <property type="project" value="InterPro"/>
</dbReference>
<feature type="domain" description="RCK C-terminal" evidence="5">
    <location>
        <begin position="125"/>
        <end position="210"/>
    </location>
</feature>
<keyword evidence="3" id="KW-0804">Transcription</keyword>
<name>A0AAE3V9B1_9FIRM</name>
<dbReference type="Gene3D" id="1.10.10.10">
    <property type="entry name" value="Winged helix-like DNA-binding domain superfamily/Winged helix DNA-binding domain"/>
    <property type="match status" value="1"/>
</dbReference>
<evidence type="ECO:0000313" key="7">
    <source>
        <dbReference type="Proteomes" id="UP001241537"/>
    </source>
</evidence>
<dbReference type="GO" id="GO:0045892">
    <property type="term" value="P:negative regulation of DNA-templated transcription"/>
    <property type="evidence" value="ECO:0007669"/>
    <property type="project" value="TreeGrafter"/>
</dbReference>
<evidence type="ECO:0000256" key="2">
    <source>
        <dbReference type="ARBA" id="ARBA00023125"/>
    </source>
</evidence>
<dbReference type="PROSITE" id="PS51202">
    <property type="entry name" value="RCK_C"/>
    <property type="match status" value="1"/>
</dbReference>
<organism evidence="6 7">
    <name type="scientific">Moryella indoligenes</name>
    <dbReference type="NCBI Taxonomy" id="371674"/>
    <lineage>
        <taxon>Bacteria</taxon>
        <taxon>Bacillati</taxon>
        <taxon>Bacillota</taxon>
        <taxon>Clostridia</taxon>
        <taxon>Lachnospirales</taxon>
        <taxon>Lachnospiraceae</taxon>
        <taxon>Moryella</taxon>
    </lineage>
</organism>
<evidence type="ECO:0000256" key="1">
    <source>
        <dbReference type="ARBA" id="ARBA00023015"/>
    </source>
</evidence>
<dbReference type="Pfam" id="PF00392">
    <property type="entry name" value="GntR"/>
    <property type="match status" value="1"/>
</dbReference>
<reference evidence="6" key="1">
    <citation type="submission" date="2023-07" db="EMBL/GenBank/DDBJ databases">
        <title>Genomic Encyclopedia of Type Strains, Phase IV (KMG-IV): sequencing the most valuable type-strain genomes for metagenomic binning, comparative biology and taxonomic classification.</title>
        <authorList>
            <person name="Goeker M."/>
        </authorList>
    </citation>
    <scope>NUCLEOTIDE SEQUENCE</scope>
    <source>
        <strain evidence="6">DSM 19659</strain>
    </source>
</reference>
<dbReference type="RefSeq" id="WP_106611505.1">
    <property type="nucleotide sequence ID" value="NZ_JAUSTO010000003.1"/>
</dbReference>
<feature type="domain" description="HTH gntR-type" evidence="4">
    <location>
        <begin position="11"/>
        <end position="79"/>
    </location>
</feature>
<dbReference type="InterPro" id="IPR000524">
    <property type="entry name" value="Tscrpt_reg_HTH_GntR"/>
</dbReference>
<dbReference type="SMART" id="SM00345">
    <property type="entry name" value="HTH_GNTR"/>
    <property type="match status" value="1"/>
</dbReference>
<dbReference type="SUPFAM" id="SSF116726">
    <property type="entry name" value="TrkA C-terminal domain-like"/>
    <property type="match status" value="1"/>
</dbReference>
<dbReference type="Gene3D" id="3.30.70.1450">
    <property type="entry name" value="Regulator of K+ conductance, C-terminal domain"/>
    <property type="match status" value="1"/>
</dbReference>
<evidence type="ECO:0000259" key="4">
    <source>
        <dbReference type="PROSITE" id="PS50949"/>
    </source>
</evidence>
<protein>
    <submittedName>
        <fullName evidence="6">K+/H+ antiporter YhaU regulatory subunit KhtT</fullName>
    </submittedName>
</protein>
<proteinExistence type="predicted"/>
<evidence type="ECO:0000313" key="6">
    <source>
        <dbReference type="EMBL" id="MDQ0152076.1"/>
    </source>
</evidence>
<dbReference type="GO" id="GO:0008324">
    <property type="term" value="F:monoatomic cation transmembrane transporter activity"/>
    <property type="evidence" value="ECO:0007669"/>
    <property type="project" value="InterPro"/>
</dbReference>
<dbReference type="GO" id="GO:0003677">
    <property type="term" value="F:DNA binding"/>
    <property type="evidence" value="ECO:0007669"/>
    <property type="project" value="UniProtKB-KW"/>
</dbReference>